<dbReference type="GO" id="GO:0009507">
    <property type="term" value="C:chloroplast"/>
    <property type="evidence" value="ECO:0007669"/>
    <property type="project" value="UniProtKB-SubCell"/>
</dbReference>
<name>A0A1D8RDH4_9STRA</name>
<organism evidence="5">
    <name type="scientific">Monodopsis sp. MarTras21</name>
    <dbReference type="NCBI Taxonomy" id="1745953"/>
    <lineage>
        <taxon>Eukaryota</taxon>
        <taxon>Sar</taxon>
        <taxon>Stramenopiles</taxon>
        <taxon>Ochrophyta</taxon>
        <taxon>Eustigmatophyceae</taxon>
        <taxon>Eustigmatales</taxon>
        <taxon>Monodopsidaceae</taxon>
        <taxon>Monodopsis</taxon>
    </lineage>
</organism>
<dbReference type="GO" id="GO:0006412">
    <property type="term" value="P:translation"/>
    <property type="evidence" value="ECO:0007669"/>
    <property type="project" value="UniProtKB-UniRule"/>
</dbReference>
<keyword evidence="5" id="KW-0150">Chloroplast</keyword>
<dbReference type="PROSITE" id="PS00732">
    <property type="entry name" value="RIBOSOMAL_S16"/>
    <property type="match status" value="1"/>
</dbReference>
<dbReference type="InterPro" id="IPR023803">
    <property type="entry name" value="Ribosomal_bS16_dom_sf"/>
</dbReference>
<dbReference type="PANTHER" id="PTHR12919">
    <property type="entry name" value="30S RIBOSOMAL PROTEIN S16"/>
    <property type="match status" value="1"/>
</dbReference>
<evidence type="ECO:0000313" key="5">
    <source>
        <dbReference type="EMBL" id="AOW70775.1"/>
    </source>
</evidence>
<keyword evidence="5" id="KW-0934">Plastid</keyword>
<accession>A0A1D8RDH4</accession>
<dbReference type="Gene3D" id="3.30.1320.10">
    <property type="match status" value="1"/>
</dbReference>
<dbReference type="GO" id="GO:0015935">
    <property type="term" value="C:small ribosomal subunit"/>
    <property type="evidence" value="ECO:0007669"/>
    <property type="project" value="TreeGrafter"/>
</dbReference>
<comment type="subcellular location">
    <subcellularLocation>
        <location evidence="4">Plastid</location>
        <location evidence="4">Chloroplast</location>
    </subcellularLocation>
</comment>
<dbReference type="EMBL" id="KX839260">
    <property type="protein sequence ID" value="AOW70775.1"/>
    <property type="molecule type" value="Genomic_DNA"/>
</dbReference>
<dbReference type="SUPFAM" id="SSF54565">
    <property type="entry name" value="Ribosomal protein S16"/>
    <property type="match status" value="1"/>
</dbReference>
<dbReference type="InterPro" id="IPR020592">
    <property type="entry name" value="Ribosomal_bS16_CS"/>
</dbReference>
<geneLocation type="chloroplast" evidence="5"/>
<proteinExistence type="inferred from homology"/>
<evidence type="ECO:0000256" key="1">
    <source>
        <dbReference type="ARBA" id="ARBA00006668"/>
    </source>
</evidence>
<sequence>MLKIRLKRCGRKKLPSYRIVLVRSQSRRDGRAIEELGYYNPMSNELVYNENRVKLRLSQGAQPSQTVKNFLVKTGLIENANKIN</sequence>
<dbReference type="AlphaFoldDB" id="A0A1D8RDH4"/>
<evidence type="ECO:0000256" key="4">
    <source>
        <dbReference type="HAMAP-Rule" id="MF_00385"/>
    </source>
</evidence>
<dbReference type="NCBIfam" id="TIGR00002">
    <property type="entry name" value="S16"/>
    <property type="match status" value="1"/>
</dbReference>
<gene>
    <name evidence="4 5" type="primary">rps16</name>
</gene>
<protein>
    <recommendedName>
        <fullName evidence="4">Small ribosomal subunit protein bS16c</fullName>
    </recommendedName>
</protein>
<keyword evidence="2 4" id="KW-0689">Ribosomal protein</keyword>
<reference evidence="5" key="1">
    <citation type="submission" date="2016-09" db="EMBL/GenBank/DDBJ databases">
        <title>The plastid genome of some eustigmatophyte algae harbours a bacteria-derived six-gene cluster for biosynthesis of a novel secondary metabolite.</title>
        <authorList>
            <person name="Yurchenko T."/>
            <person name="Sevcikova T."/>
            <person name="Strnad H."/>
            <person name="Butenko A."/>
            <person name="Elias M."/>
        </authorList>
    </citation>
    <scope>NUCLEOTIDE SEQUENCE</scope>
</reference>
<dbReference type="Pfam" id="PF00886">
    <property type="entry name" value="Ribosomal_S16"/>
    <property type="match status" value="1"/>
</dbReference>
<evidence type="ECO:0000256" key="3">
    <source>
        <dbReference type="ARBA" id="ARBA00023274"/>
    </source>
</evidence>
<dbReference type="GO" id="GO:0003735">
    <property type="term" value="F:structural constituent of ribosome"/>
    <property type="evidence" value="ECO:0007669"/>
    <property type="project" value="InterPro"/>
</dbReference>
<evidence type="ECO:0000256" key="2">
    <source>
        <dbReference type="ARBA" id="ARBA00022980"/>
    </source>
</evidence>
<dbReference type="InterPro" id="IPR000307">
    <property type="entry name" value="Ribosomal_bS16"/>
</dbReference>
<dbReference type="PANTHER" id="PTHR12919:SF20">
    <property type="entry name" value="SMALL RIBOSOMAL SUBUNIT PROTEIN BS16M"/>
    <property type="match status" value="1"/>
</dbReference>
<comment type="similarity">
    <text evidence="1 4">Belongs to the bacterial ribosomal protein bS16 family.</text>
</comment>
<keyword evidence="3 4" id="KW-0687">Ribonucleoprotein</keyword>
<dbReference type="HAMAP" id="MF_00385">
    <property type="entry name" value="Ribosomal_bS16"/>
    <property type="match status" value="1"/>
</dbReference>